<accession>A0A022S468</accession>
<keyword evidence="1" id="KW-0472">Membrane</keyword>
<organism evidence="2 3">
    <name type="scientific">Erythranthe guttata</name>
    <name type="common">Yellow monkey flower</name>
    <name type="synonym">Mimulus guttatus</name>
    <dbReference type="NCBI Taxonomy" id="4155"/>
    <lineage>
        <taxon>Eukaryota</taxon>
        <taxon>Viridiplantae</taxon>
        <taxon>Streptophyta</taxon>
        <taxon>Embryophyta</taxon>
        <taxon>Tracheophyta</taxon>
        <taxon>Spermatophyta</taxon>
        <taxon>Magnoliopsida</taxon>
        <taxon>eudicotyledons</taxon>
        <taxon>Gunneridae</taxon>
        <taxon>Pentapetalae</taxon>
        <taxon>asterids</taxon>
        <taxon>lamiids</taxon>
        <taxon>Lamiales</taxon>
        <taxon>Phrymaceae</taxon>
        <taxon>Erythranthe</taxon>
    </lineage>
</organism>
<dbReference type="Proteomes" id="UP000030748">
    <property type="component" value="Unassembled WGS sequence"/>
</dbReference>
<keyword evidence="3" id="KW-1185">Reference proteome</keyword>
<sequence>MKNICHNLDLCSKALYVMSSFIQQSAEIHFFATWHQLSKIFFFFVFVFVFFVIVILSIRVSSGDEEYSVSPNITAASPLFVHERIVELLLLVWNLSKHGPAPSPPGPDGGSHGCVGCSSDSEESLVLFRHGVLVVFVFVVQFVHGSKKLDCKPSFDGARFCCGYLMILVVGHGGCVCVCIYIYIYMCVCVCDENLGFWLWDFLEMDI</sequence>
<keyword evidence="1" id="KW-0812">Transmembrane</keyword>
<evidence type="ECO:0000313" key="3">
    <source>
        <dbReference type="Proteomes" id="UP000030748"/>
    </source>
</evidence>
<reference evidence="2 3" key="1">
    <citation type="journal article" date="2013" name="Proc. Natl. Acad. Sci. U.S.A.">
        <title>Fine-scale variation in meiotic recombination in Mimulus inferred from population shotgun sequencing.</title>
        <authorList>
            <person name="Hellsten U."/>
            <person name="Wright K.M."/>
            <person name="Jenkins J."/>
            <person name="Shu S."/>
            <person name="Yuan Y."/>
            <person name="Wessler S.R."/>
            <person name="Schmutz J."/>
            <person name="Willis J.H."/>
            <person name="Rokhsar D.S."/>
        </authorList>
    </citation>
    <scope>NUCLEOTIDE SEQUENCE [LARGE SCALE GENOMIC DNA]</scope>
    <source>
        <strain evidence="3">cv. DUN x IM62</strain>
    </source>
</reference>
<proteinExistence type="predicted"/>
<protein>
    <submittedName>
        <fullName evidence="2">Uncharacterized protein</fullName>
    </submittedName>
</protein>
<evidence type="ECO:0000313" key="2">
    <source>
        <dbReference type="EMBL" id="EYU46110.1"/>
    </source>
</evidence>
<feature type="transmembrane region" description="Helical" evidence="1">
    <location>
        <begin position="126"/>
        <end position="143"/>
    </location>
</feature>
<name>A0A022S468_ERYGU</name>
<feature type="transmembrane region" description="Helical" evidence="1">
    <location>
        <begin position="40"/>
        <end position="60"/>
    </location>
</feature>
<feature type="transmembrane region" description="Helical" evidence="1">
    <location>
        <begin position="164"/>
        <end position="186"/>
    </location>
</feature>
<gene>
    <name evidence="2" type="ORF">MIMGU_mgv1a013888mg</name>
</gene>
<keyword evidence="1" id="KW-1133">Transmembrane helix</keyword>
<dbReference type="AlphaFoldDB" id="A0A022S468"/>
<evidence type="ECO:0000256" key="1">
    <source>
        <dbReference type="SAM" id="Phobius"/>
    </source>
</evidence>
<dbReference type="EMBL" id="KI630171">
    <property type="protein sequence ID" value="EYU46110.1"/>
    <property type="molecule type" value="Genomic_DNA"/>
</dbReference>